<dbReference type="AlphaFoldDB" id="A0A7J6TH51"/>
<name>A0A7J6TH51_PEROL</name>
<dbReference type="PROSITE" id="PS00018">
    <property type="entry name" value="EF_HAND_1"/>
    <property type="match status" value="1"/>
</dbReference>
<keyword evidence="4" id="KW-0677">Repeat</keyword>
<organism evidence="10 11">
    <name type="scientific">Perkinsus olseni</name>
    <name type="common">Perkinsus atlanticus</name>
    <dbReference type="NCBI Taxonomy" id="32597"/>
    <lineage>
        <taxon>Eukaryota</taxon>
        <taxon>Sar</taxon>
        <taxon>Alveolata</taxon>
        <taxon>Perkinsozoa</taxon>
        <taxon>Perkinsea</taxon>
        <taxon>Perkinsida</taxon>
        <taxon>Perkinsidae</taxon>
        <taxon>Perkinsus</taxon>
    </lineage>
</organism>
<evidence type="ECO:0000256" key="3">
    <source>
        <dbReference type="ARBA" id="ARBA00022723"/>
    </source>
</evidence>
<dbReference type="GO" id="GO:0016460">
    <property type="term" value="C:myosin II complex"/>
    <property type="evidence" value="ECO:0007669"/>
    <property type="project" value="TreeGrafter"/>
</dbReference>
<reference evidence="10 11" key="1">
    <citation type="submission" date="2020-04" db="EMBL/GenBank/DDBJ databases">
        <title>Perkinsus olseni comparative genomics.</title>
        <authorList>
            <person name="Bogema D.R."/>
        </authorList>
    </citation>
    <scope>NUCLEOTIDE SEQUENCE [LARGE SCALE GENOMIC DNA]</scope>
    <source>
        <strain evidence="10">ATCC PRA-205</strain>
    </source>
</reference>
<dbReference type="CDD" id="cd00051">
    <property type="entry name" value="EFh"/>
    <property type="match status" value="1"/>
</dbReference>
<evidence type="ECO:0000256" key="8">
    <source>
        <dbReference type="SAM" id="Phobius"/>
    </source>
</evidence>
<comment type="similarity">
    <text evidence="1">Belongs to the centrin family.</text>
</comment>
<protein>
    <recommendedName>
        <fullName evidence="2">Calmodulin</fullName>
    </recommendedName>
</protein>
<evidence type="ECO:0000313" key="11">
    <source>
        <dbReference type="Proteomes" id="UP000574390"/>
    </source>
</evidence>
<dbReference type="GO" id="GO:0005509">
    <property type="term" value="F:calcium ion binding"/>
    <property type="evidence" value="ECO:0007669"/>
    <property type="project" value="InterPro"/>
</dbReference>
<feature type="compositionally biased region" description="Basic and acidic residues" evidence="7">
    <location>
        <begin position="302"/>
        <end position="317"/>
    </location>
</feature>
<keyword evidence="3" id="KW-0479">Metal-binding</keyword>
<dbReference type="InterPro" id="IPR011992">
    <property type="entry name" value="EF-hand-dom_pair"/>
</dbReference>
<keyword evidence="8" id="KW-0812">Transmembrane</keyword>
<evidence type="ECO:0000256" key="7">
    <source>
        <dbReference type="SAM" id="MobiDB-lite"/>
    </source>
</evidence>
<feature type="transmembrane region" description="Helical" evidence="8">
    <location>
        <begin position="438"/>
        <end position="470"/>
    </location>
</feature>
<dbReference type="PROSITE" id="PS50222">
    <property type="entry name" value="EF_HAND_2"/>
    <property type="match status" value="1"/>
</dbReference>
<dbReference type="FunFam" id="1.10.238.10:FF:000178">
    <property type="entry name" value="Calmodulin-2 A"/>
    <property type="match status" value="1"/>
</dbReference>
<keyword evidence="8" id="KW-0472">Membrane</keyword>
<dbReference type="Gene3D" id="1.10.238.10">
    <property type="entry name" value="EF-hand"/>
    <property type="match status" value="2"/>
</dbReference>
<evidence type="ECO:0000256" key="6">
    <source>
        <dbReference type="ARBA" id="ARBA00022990"/>
    </source>
</evidence>
<dbReference type="InterPro" id="IPR050230">
    <property type="entry name" value="CALM/Myosin/TropC-like"/>
</dbReference>
<gene>
    <name evidence="10" type="ORF">FOZ62_009289</name>
</gene>
<feature type="domain" description="EF-hand" evidence="9">
    <location>
        <begin position="684"/>
        <end position="719"/>
    </location>
</feature>
<evidence type="ECO:0000259" key="9">
    <source>
        <dbReference type="PROSITE" id="PS50222"/>
    </source>
</evidence>
<dbReference type="PANTHER" id="PTHR23048:SF0">
    <property type="entry name" value="CALMODULIN LIKE 3"/>
    <property type="match status" value="1"/>
</dbReference>
<dbReference type="PANTHER" id="PTHR23048">
    <property type="entry name" value="MYOSIN LIGHT CHAIN 1, 3"/>
    <property type="match status" value="1"/>
</dbReference>
<dbReference type="Proteomes" id="UP000574390">
    <property type="component" value="Unassembled WGS sequence"/>
</dbReference>
<feature type="region of interest" description="Disordered" evidence="7">
    <location>
        <begin position="214"/>
        <end position="375"/>
    </location>
</feature>
<accession>A0A7J6TH51</accession>
<keyword evidence="5" id="KW-0106">Calcium</keyword>
<dbReference type="EMBL" id="JABANM010007493">
    <property type="protein sequence ID" value="KAF4744167.1"/>
    <property type="molecule type" value="Genomic_DNA"/>
</dbReference>
<dbReference type="InterPro" id="IPR002048">
    <property type="entry name" value="EF_hand_dom"/>
</dbReference>
<proteinExistence type="inferred from homology"/>
<sequence length="845" mass="91279">MPALLSRIAASMTAPKVDDDETAQCSGIVLKLGATTSRPKVRAFRIETVQGSSYLVYRSHRLFSAAAEVKLPLPKFRLHQPRAATAYEAKCVKGSVVSRKMYGGAGVEASRCFDAELLIGAKPRKITVFAVPDDSLVSLYRCLLALQEARVEDGGDMAAAFGDLLSPVPSAFAPSLFSSAPDSARSWRSNVSSVVPPGRGEVASGKMPIIEVIPEHNDTEKRGKSESTVGVDTPEVEAAGSQDRHAVPSSETTPASTVIAWHSQGPTVELPEPSKAVDEAEAGEDEKPDQCEPSSPEAVTESAKDVQKEENMVERKRASPCADQDDAKRRRVNGSGDSPKVRESVSGGDQLSSDKFEGALQSAESPAISPVLPRRHEVTEGFDDEFPGTEDVNVDKAALSSAQQTCFKVRRPQMSSDCEVLTTDDFGLTVKRLMLLLLLTYALGVLGAGSMFCNGIFSLLVAIGSLVLVIQQKRASYSLKLNVTVASAEKSVNALNWRQQLDHDLRFDEHRAMQSSAKDALSLPDDVADSLRAAYGRLSNNSATADMPILKKMLLSVGCEDITDDTLRRLVPLVEGENDEAAEDVFVRFVADNLSSSREALTESWQALTRGEGETKKSLLRAADVHRCMVSMGLPITMAACKDLIRSYGSTVPGGLTMEEFIAMLRLGGAMRRARVMARLQQTEQTSKYSDCFALLDQDEDGFIGPEELTVALSSIGLRPDAADISELIKEVSQPNAREELPGIFKDDLEKFLERHLTNPNNGSSHQTVAAELKTGFQLLSGAKQIVTAGDIRSMMVKVGTELTEEEAEELVFQHDRADKGGLTLEEFVAMVADTSAVATMVKMV</sequence>
<evidence type="ECO:0000256" key="5">
    <source>
        <dbReference type="ARBA" id="ARBA00022837"/>
    </source>
</evidence>
<evidence type="ECO:0000256" key="1">
    <source>
        <dbReference type="ARBA" id="ARBA00005253"/>
    </source>
</evidence>
<evidence type="ECO:0000313" key="10">
    <source>
        <dbReference type="EMBL" id="KAF4744167.1"/>
    </source>
</evidence>
<evidence type="ECO:0000256" key="4">
    <source>
        <dbReference type="ARBA" id="ARBA00022737"/>
    </source>
</evidence>
<feature type="compositionally biased region" description="Basic and acidic residues" evidence="7">
    <location>
        <begin position="214"/>
        <end position="225"/>
    </location>
</feature>
<dbReference type="InterPro" id="IPR018247">
    <property type="entry name" value="EF_Hand_1_Ca_BS"/>
</dbReference>
<evidence type="ECO:0000256" key="2">
    <source>
        <dbReference type="ARBA" id="ARBA00020786"/>
    </source>
</evidence>
<keyword evidence="8" id="KW-1133">Transmembrane helix</keyword>
<comment type="caution">
    <text evidence="10">The sequence shown here is derived from an EMBL/GenBank/DDBJ whole genome shotgun (WGS) entry which is preliminary data.</text>
</comment>
<keyword evidence="6" id="KW-0007">Acetylation</keyword>
<dbReference type="SUPFAM" id="SSF47473">
    <property type="entry name" value="EF-hand"/>
    <property type="match status" value="2"/>
</dbReference>